<evidence type="ECO:0000256" key="2">
    <source>
        <dbReference type="ARBA" id="ARBA00023315"/>
    </source>
</evidence>
<gene>
    <name evidence="4" type="ORF">ECRASSUSDP1_LOCUS23392</name>
</gene>
<keyword evidence="5" id="KW-1185">Reference proteome</keyword>
<dbReference type="GO" id="GO:0004596">
    <property type="term" value="F:protein-N-terminal amino-acid acetyltransferase activity"/>
    <property type="evidence" value="ECO:0007669"/>
    <property type="project" value="TreeGrafter"/>
</dbReference>
<protein>
    <recommendedName>
        <fullName evidence="3">N-acetyltransferase domain-containing protein</fullName>
    </recommendedName>
</protein>
<name>A0AAD1XYT1_EUPCR</name>
<organism evidence="4 5">
    <name type="scientific">Euplotes crassus</name>
    <dbReference type="NCBI Taxonomy" id="5936"/>
    <lineage>
        <taxon>Eukaryota</taxon>
        <taxon>Sar</taxon>
        <taxon>Alveolata</taxon>
        <taxon>Ciliophora</taxon>
        <taxon>Intramacronucleata</taxon>
        <taxon>Spirotrichea</taxon>
        <taxon>Hypotrichia</taxon>
        <taxon>Euplotida</taxon>
        <taxon>Euplotidae</taxon>
        <taxon>Moneuplotes</taxon>
    </lineage>
</organism>
<comment type="caution">
    <text evidence="4">The sequence shown here is derived from an EMBL/GenBank/DDBJ whole genome shotgun (WGS) entry which is preliminary data.</text>
</comment>
<dbReference type="Gene3D" id="3.40.630.30">
    <property type="match status" value="1"/>
</dbReference>
<dbReference type="InterPro" id="IPR000182">
    <property type="entry name" value="GNAT_dom"/>
</dbReference>
<accession>A0AAD1XYT1</accession>
<dbReference type="AlphaFoldDB" id="A0AAD1XYT1"/>
<dbReference type="CDD" id="cd04301">
    <property type="entry name" value="NAT_SF"/>
    <property type="match status" value="1"/>
</dbReference>
<feature type="domain" description="N-acetyltransferase" evidence="3">
    <location>
        <begin position="2"/>
        <end position="160"/>
    </location>
</feature>
<evidence type="ECO:0000313" key="5">
    <source>
        <dbReference type="Proteomes" id="UP001295684"/>
    </source>
</evidence>
<dbReference type="InterPro" id="IPR051646">
    <property type="entry name" value="NatB_acetyltransferase_subunit"/>
</dbReference>
<dbReference type="PANTHER" id="PTHR45910">
    <property type="entry name" value="N-ALPHA-ACETYLTRANSFERASE 20"/>
    <property type="match status" value="1"/>
</dbReference>
<reference evidence="4" key="1">
    <citation type="submission" date="2023-07" db="EMBL/GenBank/DDBJ databases">
        <authorList>
            <consortium name="AG Swart"/>
            <person name="Singh M."/>
            <person name="Singh A."/>
            <person name="Seah K."/>
            <person name="Emmerich C."/>
        </authorList>
    </citation>
    <scope>NUCLEOTIDE SEQUENCE</scope>
    <source>
        <strain evidence="4">DP1</strain>
    </source>
</reference>
<dbReference type="Pfam" id="PF00583">
    <property type="entry name" value="Acetyltransf_1"/>
    <property type="match status" value="1"/>
</dbReference>
<dbReference type="GO" id="GO:0031416">
    <property type="term" value="C:NatB complex"/>
    <property type="evidence" value="ECO:0007669"/>
    <property type="project" value="TreeGrafter"/>
</dbReference>
<keyword evidence="1" id="KW-0808">Transferase</keyword>
<sequence length="183" mass="21456">MTTIRPFSMFDLLKYNNINIDILTETFYTKFYGDYLNKWPEYCVVVENSTSKIQGYLMGKVEGSQDPEKKTWHGHVTAITVDPDFRKQGLARSLMNYLEEITAKVHDGWFVDLFVRSTNKIAIDMYKSLGYSLYRRVLEYYSGDAKNPGEDAWDMRKSMPRDTTKELMVPLDHPIQPHELEFN</sequence>
<dbReference type="InterPro" id="IPR016181">
    <property type="entry name" value="Acyl_CoA_acyltransferase"/>
</dbReference>
<dbReference type="PROSITE" id="PS51186">
    <property type="entry name" value="GNAT"/>
    <property type="match status" value="1"/>
</dbReference>
<dbReference type="PANTHER" id="PTHR45910:SF1">
    <property type="entry name" value="N-ALPHA-ACETYLTRANSFERASE 20"/>
    <property type="match status" value="1"/>
</dbReference>
<evidence type="ECO:0000259" key="3">
    <source>
        <dbReference type="PROSITE" id="PS51186"/>
    </source>
</evidence>
<evidence type="ECO:0000256" key="1">
    <source>
        <dbReference type="ARBA" id="ARBA00022679"/>
    </source>
</evidence>
<dbReference type="Proteomes" id="UP001295684">
    <property type="component" value="Unassembled WGS sequence"/>
</dbReference>
<dbReference type="SUPFAM" id="SSF55729">
    <property type="entry name" value="Acyl-CoA N-acyltransferases (Nat)"/>
    <property type="match status" value="1"/>
</dbReference>
<proteinExistence type="predicted"/>
<keyword evidence="2" id="KW-0012">Acyltransferase</keyword>
<dbReference type="EMBL" id="CAMPGE010024060">
    <property type="protein sequence ID" value="CAI2381926.1"/>
    <property type="molecule type" value="Genomic_DNA"/>
</dbReference>
<evidence type="ECO:0000313" key="4">
    <source>
        <dbReference type="EMBL" id="CAI2381926.1"/>
    </source>
</evidence>